<reference evidence="2" key="1">
    <citation type="journal article" date="2020" name="Stud. Mycol.">
        <title>101 Dothideomycetes genomes: a test case for predicting lifestyles and emergence of pathogens.</title>
        <authorList>
            <person name="Haridas S."/>
            <person name="Albert R."/>
            <person name="Binder M."/>
            <person name="Bloem J."/>
            <person name="Labutti K."/>
            <person name="Salamov A."/>
            <person name="Andreopoulos B."/>
            <person name="Baker S."/>
            <person name="Barry K."/>
            <person name="Bills G."/>
            <person name="Bluhm B."/>
            <person name="Cannon C."/>
            <person name="Castanera R."/>
            <person name="Culley D."/>
            <person name="Daum C."/>
            <person name="Ezra D."/>
            <person name="Gonzalez J."/>
            <person name="Henrissat B."/>
            <person name="Kuo A."/>
            <person name="Liang C."/>
            <person name="Lipzen A."/>
            <person name="Lutzoni F."/>
            <person name="Magnuson J."/>
            <person name="Mondo S."/>
            <person name="Nolan M."/>
            <person name="Ohm R."/>
            <person name="Pangilinan J."/>
            <person name="Park H.-J."/>
            <person name="Ramirez L."/>
            <person name="Alfaro M."/>
            <person name="Sun H."/>
            <person name="Tritt A."/>
            <person name="Yoshinaga Y."/>
            <person name="Zwiers L.-H."/>
            <person name="Turgeon B."/>
            <person name="Goodwin S."/>
            <person name="Spatafora J."/>
            <person name="Crous P."/>
            <person name="Grigoriev I."/>
        </authorList>
    </citation>
    <scope>NUCLEOTIDE SEQUENCE</scope>
    <source>
        <strain evidence="2">CBS 122368</strain>
    </source>
</reference>
<feature type="compositionally biased region" description="Low complexity" evidence="1">
    <location>
        <begin position="232"/>
        <end position="241"/>
    </location>
</feature>
<dbReference type="GeneID" id="54581075"/>
<evidence type="ECO:0000256" key="1">
    <source>
        <dbReference type="SAM" id="MobiDB-lite"/>
    </source>
</evidence>
<feature type="compositionally biased region" description="Basic and acidic residues" evidence="1">
    <location>
        <begin position="290"/>
        <end position="300"/>
    </location>
</feature>
<dbReference type="OrthoDB" id="5296at2759"/>
<organism evidence="2 3">
    <name type="scientific">Trematosphaeria pertusa</name>
    <dbReference type="NCBI Taxonomy" id="390896"/>
    <lineage>
        <taxon>Eukaryota</taxon>
        <taxon>Fungi</taxon>
        <taxon>Dikarya</taxon>
        <taxon>Ascomycota</taxon>
        <taxon>Pezizomycotina</taxon>
        <taxon>Dothideomycetes</taxon>
        <taxon>Pleosporomycetidae</taxon>
        <taxon>Pleosporales</taxon>
        <taxon>Massarineae</taxon>
        <taxon>Trematosphaeriaceae</taxon>
        <taxon>Trematosphaeria</taxon>
    </lineage>
</organism>
<name>A0A6A6J619_9PLEO</name>
<feature type="compositionally biased region" description="Pro residues" evidence="1">
    <location>
        <begin position="531"/>
        <end position="545"/>
    </location>
</feature>
<feature type="region of interest" description="Disordered" evidence="1">
    <location>
        <begin position="1"/>
        <end position="132"/>
    </location>
</feature>
<dbReference type="Proteomes" id="UP000800094">
    <property type="component" value="Unassembled WGS sequence"/>
</dbReference>
<sequence>MAYYDYDSRNHHRPRHDSSYQRSRDTDRSPRHATPSTSQADGFAAMRDSVDQTSYPSSYRRSYEPRYAASPPPKRSSAQPYRYDSRQNRWPPSPSVEDEAASLAREFSSSAVSKVGEDGGEAKSRGSVDQYPIIEEIEQPQVAPTSDERRFVLVSDPSADTASTSTFDASSGRRRKSFAERGNMPHLKTDLVDDPPVFTERTSTPYAYTKPQKESLAPSAGEYFLSPEPITPSSSSVPRSVPNRDAWDARDQNAKPAKTIPIHSRYDSFTQSPRTPKNDVFEDSDVDSESTAHLRAERKPARYSFVKSDLQKEDLRANVLDSKSRSERKKQDSHGSSSSGSSKNPTPQSQSPRSSSSSLNGGTRQKSRPAPVDTDYGKSPKYPGSYPTSRPSSPRHSDAPSPPRSPRLPPRRQASPTTSRPPSRAEARPSSPLSFSTTLPSQSAGRAPVTESDWHATYPPTTTDRARPTARHGRYDSMPVPTPRIGVQSPSPARPPRAENPLPYPVDDRLTDAFMPPEEQYQFDHSFSPVAPSPRSPYPDSPVPNSPRERPSGLRPSASSRHSANPEELPRTSRTRSNSIRSQSSNDGRRERKTATVPFSTDRPLPSCPRGEPSARHNDWYTLENCPNFDLCPSCYGSVFADTPFAVYFSQTRRYERPTERFCDFSSPWMRLAWLLTIKQRRQSPDLLYALANIAEVERPCPKDRELSTDHAVWYGIPDQRDGIHVTNFAICPCDLRMMEVLFPSIRGYFTRLPSGSPYGVPGQFTCSLRTGSRRFPKYLDLLVELDAEAELLSQRPNIHRFVQMARENAFKAECARDKALIHKPWHFIPQLPEFTVCQECFEEVVWPAINSKSAPNTIPKLFNRTIQLVPGEDPELGSSCCLYSTRMRKVWERSVKEEDFGYLKRKALERKRAEGRLARERKGILTWMAGLDRGSSGWERAKAELKDNENEWKAY</sequence>
<feature type="non-terminal residue" evidence="2">
    <location>
        <position position="956"/>
    </location>
</feature>
<protein>
    <submittedName>
        <fullName evidence="2">Uncharacterized protein</fullName>
    </submittedName>
</protein>
<feature type="compositionally biased region" description="Basic and acidic residues" evidence="1">
    <location>
        <begin position="309"/>
        <end position="333"/>
    </location>
</feature>
<feature type="compositionally biased region" description="Low complexity" evidence="1">
    <location>
        <begin position="155"/>
        <end position="170"/>
    </location>
</feature>
<feature type="compositionally biased region" description="Low complexity" evidence="1">
    <location>
        <begin position="575"/>
        <end position="586"/>
    </location>
</feature>
<accession>A0A6A6J619</accession>
<proteinExistence type="predicted"/>
<dbReference type="RefSeq" id="XP_033692344.1">
    <property type="nucleotide sequence ID" value="XM_033827745.1"/>
</dbReference>
<feature type="region of interest" description="Disordered" evidence="1">
    <location>
        <begin position="154"/>
        <end position="613"/>
    </location>
</feature>
<feature type="compositionally biased region" description="Basic and acidic residues" evidence="1">
    <location>
        <begin position="115"/>
        <end position="126"/>
    </location>
</feature>
<evidence type="ECO:0000313" key="2">
    <source>
        <dbReference type="EMBL" id="KAF2257340.1"/>
    </source>
</evidence>
<dbReference type="EMBL" id="ML987189">
    <property type="protein sequence ID" value="KAF2257340.1"/>
    <property type="molecule type" value="Genomic_DNA"/>
</dbReference>
<feature type="compositionally biased region" description="Basic and acidic residues" evidence="1">
    <location>
        <begin position="16"/>
        <end position="30"/>
    </location>
</feature>
<gene>
    <name evidence="2" type="ORF">BU26DRAFT_514035</name>
</gene>
<feature type="compositionally biased region" description="Low complexity" evidence="1">
    <location>
        <begin position="411"/>
        <end position="443"/>
    </location>
</feature>
<feature type="compositionally biased region" description="Low complexity" evidence="1">
    <location>
        <begin position="334"/>
        <end position="358"/>
    </location>
</feature>
<keyword evidence="3" id="KW-1185">Reference proteome</keyword>
<feature type="compositionally biased region" description="Low complexity" evidence="1">
    <location>
        <begin position="54"/>
        <end position="69"/>
    </location>
</feature>
<dbReference type="AlphaFoldDB" id="A0A6A6J619"/>
<evidence type="ECO:0000313" key="3">
    <source>
        <dbReference type="Proteomes" id="UP000800094"/>
    </source>
</evidence>